<dbReference type="Pfam" id="PF01026">
    <property type="entry name" value="TatD_DNase"/>
    <property type="match status" value="1"/>
</dbReference>
<feature type="binding site" evidence="4">
    <location>
        <position position="220"/>
    </location>
    <ligand>
        <name>a divalent metal cation</name>
        <dbReference type="ChEBI" id="CHEBI:60240"/>
        <label>1</label>
    </ligand>
</feature>
<dbReference type="GO" id="GO:0005829">
    <property type="term" value="C:cytosol"/>
    <property type="evidence" value="ECO:0007669"/>
    <property type="project" value="TreeGrafter"/>
</dbReference>
<dbReference type="AlphaFoldDB" id="A0A948X1U8"/>
<dbReference type="PIRSF" id="PIRSF005902">
    <property type="entry name" value="DNase_TatD"/>
    <property type="match status" value="1"/>
</dbReference>
<feature type="binding site" evidence="4">
    <location>
        <position position="170"/>
    </location>
    <ligand>
        <name>a divalent metal cation</name>
        <dbReference type="ChEBI" id="CHEBI:60240"/>
        <label>2</label>
    </ligand>
</feature>
<dbReference type="PANTHER" id="PTHR46124:SF2">
    <property type="entry name" value="D-AMINOACYL-TRNA DEACYLASE"/>
    <property type="match status" value="1"/>
</dbReference>
<feature type="binding site" evidence="4">
    <location>
        <position position="109"/>
    </location>
    <ligand>
        <name>a divalent metal cation</name>
        <dbReference type="ChEBI" id="CHEBI:60240"/>
        <label>1</label>
    </ligand>
</feature>
<evidence type="ECO:0000313" key="5">
    <source>
        <dbReference type="EMBL" id="MBU3844826.1"/>
    </source>
</evidence>
<reference evidence="5" key="2">
    <citation type="submission" date="2021-04" db="EMBL/GenBank/DDBJ databases">
        <authorList>
            <person name="Gilroy R."/>
        </authorList>
    </citation>
    <scope>NUCLEOTIDE SEQUENCE</scope>
    <source>
        <strain evidence="5">378</strain>
    </source>
</reference>
<dbReference type="InterPro" id="IPR001130">
    <property type="entry name" value="TatD-like"/>
</dbReference>
<comment type="similarity">
    <text evidence="1">Belongs to the metallo-dependent hydrolases superfamily. TatD-type hydrolase family.</text>
</comment>
<comment type="caution">
    <text evidence="5">The sequence shown here is derived from an EMBL/GenBank/DDBJ whole genome shotgun (WGS) entry which is preliminary data.</text>
</comment>
<dbReference type="PANTHER" id="PTHR46124">
    <property type="entry name" value="D-AMINOACYL-TRNA DEACYLASE"/>
    <property type="match status" value="1"/>
</dbReference>
<dbReference type="CDD" id="cd01310">
    <property type="entry name" value="TatD_DNAse"/>
    <property type="match status" value="1"/>
</dbReference>
<sequence>MTFLVDSHCHLASLTFEQTAKEKEKGRPHHGPNSVPEVLARARACGVTHMLSVACTIDDYQHMMKLIAPYDGIFNACGIHPLNLEEALNWQEDDLKACLTDSKCVALGETGLDYFYASDSREAQLDSFARQIDLACEVKKPLIIHARSAHHDTVELMRSHNARDCGGVMHCFCDEVEMARECLDMGFFISFSGITTFRAADNVREVLQYVPLDRMLVETDCPYLAPVPVRGIENEPAFVRYTLEYVADFKKIPPKEMAEITSRNFAECFHVTLVEPSNENIPDKDISVYKLEPIFNKGWPS</sequence>
<accession>A0A948X1U8</accession>
<dbReference type="FunFam" id="3.20.20.140:FF:000005">
    <property type="entry name" value="TatD family hydrolase"/>
    <property type="match status" value="1"/>
</dbReference>
<evidence type="ECO:0000256" key="4">
    <source>
        <dbReference type="PIRSR" id="PIRSR005902-1"/>
    </source>
</evidence>
<dbReference type="InterPro" id="IPR032466">
    <property type="entry name" value="Metal_Hydrolase"/>
</dbReference>
<feature type="binding site" evidence="4">
    <location>
        <position position="8"/>
    </location>
    <ligand>
        <name>a divalent metal cation</name>
        <dbReference type="ChEBI" id="CHEBI:60240"/>
        <label>1</label>
    </ligand>
</feature>
<evidence type="ECO:0000256" key="2">
    <source>
        <dbReference type="ARBA" id="ARBA00022723"/>
    </source>
</evidence>
<gene>
    <name evidence="5" type="ORF">H9847_08205</name>
</gene>
<evidence type="ECO:0000256" key="3">
    <source>
        <dbReference type="ARBA" id="ARBA00022801"/>
    </source>
</evidence>
<dbReference type="SUPFAM" id="SSF51556">
    <property type="entry name" value="Metallo-dependent hydrolases"/>
    <property type="match status" value="1"/>
</dbReference>
<organism evidence="5 6">
    <name type="scientific">Candidatus Anaerobiospirillum pullicola</name>
    <dbReference type="NCBI Taxonomy" id="2838451"/>
    <lineage>
        <taxon>Bacteria</taxon>
        <taxon>Pseudomonadati</taxon>
        <taxon>Pseudomonadota</taxon>
        <taxon>Gammaproteobacteria</taxon>
        <taxon>Aeromonadales</taxon>
        <taxon>Succinivibrionaceae</taxon>
        <taxon>Anaerobiospirillum</taxon>
    </lineage>
</organism>
<dbReference type="EMBL" id="JAHLFE010000166">
    <property type="protein sequence ID" value="MBU3844826.1"/>
    <property type="molecule type" value="Genomic_DNA"/>
</dbReference>
<dbReference type="Gene3D" id="3.20.20.140">
    <property type="entry name" value="Metal-dependent hydrolases"/>
    <property type="match status" value="1"/>
</dbReference>
<dbReference type="NCBIfam" id="TIGR00010">
    <property type="entry name" value="YchF/TatD family DNA exonuclease"/>
    <property type="match status" value="1"/>
</dbReference>
<evidence type="ECO:0000313" key="6">
    <source>
        <dbReference type="Proteomes" id="UP000733611"/>
    </source>
</evidence>
<proteinExistence type="inferred from homology"/>
<evidence type="ECO:0000256" key="1">
    <source>
        <dbReference type="ARBA" id="ARBA00009275"/>
    </source>
</evidence>
<dbReference type="GO" id="GO:0046872">
    <property type="term" value="F:metal ion binding"/>
    <property type="evidence" value="ECO:0007669"/>
    <property type="project" value="UniProtKB-KW"/>
</dbReference>
<feature type="binding site" evidence="4">
    <location>
        <position position="10"/>
    </location>
    <ligand>
        <name>a divalent metal cation</name>
        <dbReference type="ChEBI" id="CHEBI:60240"/>
        <label>1</label>
    </ligand>
</feature>
<dbReference type="GO" id="GO:0016788">
    <property type="term" value="F:hydrolase activity, acting on ester bonds"/>
    <property type="evidence" value="ECO:0007669"/>
    <property type="project" value="InterPro"/>
</dbReference>
<reference evidence="5" key="1">
    <citation type="journal article" date="2021" name="PeerJ">
        <title>Extensive microbial diversity within the chicken gut microbiome revealed by metagenomics and culture.</title>
        <authorList>
            <person name="Gilroy R."/>
            <person name="Ravi A."/>
            <person name="Getino M."/>
            <person name="Pursley I."/>
            <person name="Horton D.L."/>
            <person name="Alikhan N.F."/>
            <person name="Baker D."/>
            <person name="Gharbi K."/>
            <person name="Hall N."/>
            <person name="Watson M."/>
            <person name="Adriaenssens E.M."/>
            <person name="Foster-Nyarko E."/>
            <person name="Jarju S."/>
            <person name="Secka A."/>
            <person name="Antonio M."/>
            <person name="Oren A."/>
            <person name="Chaudhuri R.R."/>
            <person name="La Ragione R."/>
            <person name="Hildebrand F."/>
            <person name="Pallen M.J."/>
        </authorList>
    </citation>
    <scope>NUCLEOTIDE SEQUENCE</scope>
    <source>
        <strain evidence="5">378</strain>
    </source>
</reference>
<keyword evidence="3 5" id="KW-0378">Hydrolase</keyword>
<name>A0A948X1U8_9GAMM</name>
<dbReference type="InterPro" id="IPR015991">
    <property type="entry name" value="TatD/YcfH-like"/>
</dbReference>
<dbReference type="GO" id="GO:0004536">
    <property type="term" value="F:DNA nuclease activity"/>
    <property type="evidence" value="ECO:0007669"/>
    <property type="project" value="InterPro"/>
</dbReference>
<dbReference type="Proteomes" id="UP000733611">
    <property type="component" value="Unassembled WGS sequence"/>
</dbReference>
<keyword evidence="2 4" id="KW-0479">Metal-binding</keyword>
<protein>
    <submittedName>
        <fullName evidence="5">TatD family hydrolase</fullName>
    </submittedName>
</protein>
<feature type="binding site" evidence="4">
    <location>
        <position position="145"/>
    </location>
    <ligand>
        <name>a divalent metal cation</name>
        <dbReference type="ChEBI" id="CHEBI:60240"/>
        <label>2</label>
    </ligand>
</feature>